<evidence type="ECO:0000256" key="5">
    <source>
        <dbReference type="SAM" id="Phobius"/>
    </source>
</evidence>
<protein>
    <submittedName>
        <fullName evidence="9">G_PROTEIN_RECEP_F1_2 domain-containing protein</fullName>
    </submittedName>
</protein>
<gene>
    <name evidence="7" type="ORF">BPAG_LOCUS8610</name>
</gene>
<dbReference type="PANTHER" id="PTHR46641">
    <property type="entry name" value="FMRFAMIDE RECEPTOR-RELATED"/>
    <property type="match status" value="1"/>
</dbReference>
<feature type="domain" description="G-protein coupled receptors family 1 profile" evidence="6">
    <location>
        <begin position="45"/>
        <end position="374"/>
    </location>
</feature>
<evidence type="ECO:0000259" key="6">
    <source>
        <dbReference type="PROSITE" id="PS50262"/>
    </source>
</evidence>
<dbReference type="InterPro" id="IPR000276">
    <property type="entry name" value="GPCR_Rhodpsn"/>
</dbReference>
<feature type="transmembrane region" description="Helical" evidence="5">
    <location>
        <begin position="207"/>
        <end position="233"/>
    </location>
</feature>
<dbReference type="InterPro" id="IPR019427">
    <property type="entry name" value="7TM_GPCR_serpentine_rcpt_Srw"/>
</dbReference>
<dbReference type="InterPro" id="IPR017452">
    <property type="entry name" value="GPCR_Rhodpsn_7TM"/>
</dbReference>
<evidence type="ECO:0000313" key="9">
    <source>
        <dbReference type="WBParaSite" id="BPAG_0000864801-mRNA-1"/>
    </source>
</evidence>
<name>A0A0N4TK03_BRUPA</name>
<dbReference type="WBParaSite" id="BPAG_0000864801-mRNA-1">
    <property type="protein sequence ID" value="BPAG_0000864801-mRNA-1"/>
    <property type="gene ID" value="BPAG_0000864801"/>
</dbReference>
<dbReference type="PROSITE" id="PS50262">
    <property type="entry name" value="G_PROTEIN_RECEP_F1_2"/>
    <property type="match status" value="1"/>
</dbReference>
<dbReference type="InterPro" id="IPR052954">
    <property type="entry name" value="GPCR-Ligand_Int"/>
</dbReference>
<dbReference type="EMBL" id="UZAD01013137">
    <property type="protein sequence ID" value="VDN89796.1"/>
    <property type="molecule type" value="Genomic_DNA"/>
</dbReference>
<dbReference type="AlphaFoldDB" id="A0A0N4TK03"/>
<organism evidence="9">
    <name type="scientific">Brugia pahangi</name>
    <name type="common">Filarial nematode worm</name>
    <dbReference type="NCBI Taxonomy" id="6280"/>
    <lineage>
        <taxon>Eukaryota</taxon>
        <taxon>Metazoa</taxon>
        <taxon>Ecdysozoa</taxon>
        <taxon>Nematoda</taxon>
        <taxon>Chromadorea</taxon>
        <taxon>Rhabditida</taxon>
        <taxon>Spirurina</taxon>
        <taxon>Spiruromorpha</taxon>
        <taxon>Filarioidea</taxon>
        <taxon>Onchocercidae</taxon>
        <taxon>Brugia</taxon>
    </lineage>
</organism>
<feature type="transmembrane region" description="Helical" evidence="5">
    <location>
        <begin position="65"/>
        <end position="93"/>
    </location>
</feature>
<dbReference type="GO" id="GO:0016020">
    <property type="term" value="C:membrane"/>
    <property type="evidence" value="ECO:0007669"/>
    <property type="project" value="UniProtKB-SubCell"/>
</dbReference>
<dbReference type="CDD" id="cd14978">
    <property type="entry name" value="7tmA_FMRFamide_R-like"/>
    <property type="match status" value="1"/>
</dbReference>
<reference evidence="7 8" key="2">
    <citation type="submission" date="2018-11" db="EMBL/GenBank/DDBJ databases">
        <authorList>
            <consortium name="Pathogen Informatics"/>
        </authorList>
    </citation>
    <scope>NUCLEOTIDE SEQUENCE [LARGE SCALE GENOMIC DNA]</scope>
</reference>
<evidence type="ECO:0000313" key="8">
    <source>
        <dbReference type="Proteomes" id="UP000278627"/>
    </source>
</evidence>
<keyword evidence="4 5" id="KW-0472">Membrane</keyword>
<dbReference type="Proteomes" id="UP000278627">
    <property type="component" value="Unassembled WGS sequence"/>
</dbReference>
<dbReference type="GO" id="GO:0008528">
    <property type="term" value="F:G protein-coupled peptide receptor activity"/>
    <property type="evidence" value="ECO:0007669"/>
    <property type="project" value="InterPro"/>
</dbReference>
<evidence type="ECO:0000256" key="2">
    <source>
        <dbReference type="ARBA" id="ARBA00022692"/>
    </source>
</evidence>
<evidence type="ECO:0000256" key="1">
    <source>
        <dbReference type="ARBA" id="ARBA00004370"/>
    </source>
</evidence>
<feature type="transmembrane region" description="Helical" evidence="5">
    <location>
        <begin position="151"/>
        <end position="171"/>
    </location>
</feature>
<proteinExistence type="predicted"/>
<reference evidence="9" key="1">
    <citation type="submission" date="2017-02" db="UniProtKB">
        <authorList>
            <consortium name="WormBaseParasite"/>
        </authorList>
    </citation>
    <scope>IDENTIFICATION</scope>
</reference>
<evidence type="ECO:0000256" key="4">
    <source>
        <dbReference type="ARBA" id="ARBA00023136"/>
    </source>
</evidence>
<dbReference type="Gene3D" id="1.20.1070.10">
    <property type="entry name" value="Rhodopsin 7-helix transmembrane proteins"/>
    <property type="match status" value="1"/>
</dbReference>
<accession>A0A0N4TK03</accession>
<evidence type="ECO:0000256" key="3">
    <source>
        <dbReference type="ARBA" id="ARBA00022989"/>
    </source>
</evidence>
<dbReference type="PRINTS" id="PR00237">
    <property type="entry name" value="GPCRRHODOPSN"/>
</dbReference>
<feature type="transmembrane region" description="Helical" evidence="5">
    <location>
        <begin position="113"/>
        <end position="130"/>
    </location>
</feature>
<evidence type="ECO:0000313" key="7">
    <source>
        <dbReference type="EMBL" id="VDN89796.1"/>
    </source>
</evidence>
<feature type="transmembrane region" description="Helical" evidence="5">
    <location>
        <begin position="32"/>
        <end position="53"/>
    </location>
</feature>
<dbReference type="STRING" id="6280.A0A0N4TK03"/>
<dbReference type="PANTHER" id="PTHR46641:SF7">
    <property type="entry name" value="G-PROTEIN COUPLED RECEPTORS FAMILY 1 PROFILE DOMAIN-CONTAINING PROTEIN"/>
    <property type="match status" value="1"/>
</dbReference>
<dbReference type="SUPFAM" id="SSF81321">
    <property type="entry name" value="Family A G protein-coupled receptor-like"/>
    <property type="match status" value="1"/>
</dbReference>
<keyword evidence="8" id="KW-1185">Reference proteome</keyword>
<dbReference type="Pfam" id="PF10324">
    <property type="entry name" value="7TM_GPCR_Srw"/>
    <property type="match status" value="2"/>
</dbReference>
<keyword evidence="3 5" id="KW-1133">Transmembrane helix</keyword>
<comment type="subcellular location">
    <subcellularLocation>
        <location evidence="1">Membrane</location>
    </subcellularLocation>
</comment>
<feature type="transmembrane region" description="Helical" evidence="5">
    <location>
        <begin position="312"/>
        <end position="338"/>
    </location>
</feature>
<sequence length="450" mass="50874">MELFENKSLIHNYSIAYCLDSIFTNDQIDYRLYGNLPISIFGIIINLINIIIFSHANMRRSLVNLFLLAISITDLLLLIFNFFFLLFPVIALFSNSFTLQDIYPVILRFSYPLARIAQTCGVYLTLFVSVHRYLGVCHPFQAKRWITGKPVKCAIFGSVVFSFVINATTWLELTVVPCYSKQFHRLSRHIQLTELQMDYTYGIIMKVITYTLVMFIFPFVILIIVNTCIIVALKHSTNMRALHTGGKSSLSKTNNSQKYAQNEMAVILNSSSATTGSQFSSANSTSFRPMAMRSIKPASNFHSSTRDSSVTLMLLAIVAMFLTCNGLAFCNNIIEILMFVDKIDNSENESAFEKSVEIANILVSLNSSTSIFIYLIFSSKYRIIVKEYLGLKNTDKAYSGTLTAAAITIRHTFEYPFLRGDNVSPRKYLSHSAKSRISSALRFPISSQRS</sequence>
<feature type="transmembrane region" description="Helical" evidence="5">
    <location>
        <begin position="358"/>
        <end position="377"/>
    </location>
</feature>
<keyword evidence="2 5" id="KW-0812">Transmembrane</keyword>